<feature type="transmembrane region" description="Helical" evidence="2">
    <location>
        <begin position="44"/>
        <end position="62"/>
    </location>
</feature>
<reference evidence="3 4" key="1">
    <citation type="submission" date="2024-02" db="EMBL/GenBank/DDBJ databases">
        <title>Janibacter sp. nov., isolated from gut of marine sandworm.</title>
        <authorList>
            <person name="Kim B."/>
            <person name="Jun M.O."/>
            <person name="Shin N.-R."/>
        </authorList>
    </citation>
    <scope>NUCLEOTIDE SEQUENCE [LARGE SCALE GENOMIC DNA]</scope>
    <source>
        <strain evidence="3 4">A1S7</strain>
    </source>
</reference>
<dbReference type="PANTHER" id="PTHR40078">
    <property type="entry name" value="INTEGRAL MEMBRANE PROTEIN-RELATED"/>
    <property type="match status" value="1"/>
</dbReference>
<keyword evidence="2" id="KW-0472">Membrane</keyword>
<accession>A0ABZ2MGP0</accession>
<dbReference type="InterPro" id="IPR038750">
    <property type="entry name" value="YczE/YyaS-like"/>
</dbReference>
<dbReference type="EMBL" id="CP144913">
    <property type="protein sequence ID" value="WXB76236.1"/>
    <property type="molecule type" value="Genomic_DNA"/>
</dbReference>
<evidence type="ECO:0000313" key="4">
    <source>
        <dbReference type="Proteomes" id="UP001382727"/>
    </source>
</evidence>
<protein>
    <recommendedName>
        <fullName evidence="5">Membrane protein YczE</fullName>
    </recommendedName>
</protein>
<feature type="transmembrane region" description="Helical" evidence="2">
    <location>
        <begin position="109"/>
        <end position="130"/>
    </location>
</feature>
<evidence type="ECO:0000256" key="2">
    <source>
        <dbReference type="SAM" id="Phobius"/>
    </source>
</evidence>
<organism evidence="3 4">
    <name type="scientific">Janibacter alittae</name>
    <dbReference type="NCBI Taxonomy" id="3115209"/>
    <lineage>
        <taxon>Bacteria</taxon>
        <taxon>Bacillati</taxon>
        <taxon>Actinomycetota</taxon>
        <taxon>Actinomycetes</taxon>
        <taxon>Micrococcales</taxon>
        <taxon>Intrasporangiaceae</taxon>
        <taxon>Janibacter</taxon>
    </lineage>
</organism>
<evidence type="ECO:0008006" key="5">
    <source>
        <dbReference type="Google" id="ProtNLM"/>
    </source>
</evidence>
<dbReference type="Proteomes" id="UP001382727">
    <property type="component" value="Chromosome"/>
</dbReference>
<keyword evidence="2" id="KW-0812">Transmembrane</keyword>
<sequence length="242" mass="25260">MAQTVAVSTPEPSPRTARAPRRRQELADIGPLAQLRAGRLALRLPLLLVGLFLYGASMAMVIRATLGQIPWDVLHVGVSKHVPLSFGTIVIGVSLLVLLGWIPLRQKPGIGTIGNALLIGPSADIVLSVLEPPEDLGWRVALLLGGVVLNGIATGMYIGSQFGPGPRDGLMTGLARVTGGSLRVVRTGIEVSVVVVGWFLGGVVGIGTVLYAVAIGPLAQLFLPLFTVDLRVPRPDGGPTET</sequence>
<dbReference type="PANTHER" id="PTHR40078:SF1">
    <property type="entry name" value="INTEGRAL MEMBRANE PROTEIN"/>
    <property type="match status" value="1"/>
</dbReference>
<evidence type="ECO:0000313" key="3">
    <source>
        <dbReference type="EMBL" id="WXB76236.1"/>
    </source>
</evidence>
<evidence type="ECO:0000256" key="1">
    <source>
        <dbReference type="SAM" id="MobiDB-lite"/>
    </source>
</evidence>
<keyword evidence="4" id="KW-1185">Reference proteome</keyword>
<dbReference type="Pfam" id="PF19700">
    <property type="entry name" value="DUF6198"/>
    <property type="match status" value="1"/>
</dbReference>
<proteinExistence type="predicted"/>
<name>A0ABZ2MGP0_9MICO</name>
<dbReference type="RefSeq" id="WP_338749016.1">
    <property type="nucleotide sequence ID" value="NZ_CP144913.1"/>
</dbReference>
<feature type="transmembrane region" description="Helical" evidence="2">
    <location>
        <begin position="82"/>
        <end position="102"/>
    </location>
</feature>
<feature type="transmembrane region" description="Helical" evidence="2">
    <location>
        <begin position="136"/>
        <end position="158"/>
    </location>
</feature>
<feature type="transmembrane region" description="Helical" evidence="2">
    <location>
        <begin position="191"/>
        <end position="214"/>
    </location>
</feature>
<gene>
    <name evidence="3" type="ORF">V1351_15030</name>
</gene>
<keyword evidence="2" id="KW-1133">Transmembrane helix</keyword>
<feature type="region of interest" description="Disordered" evidence="1">
    <location>
        <begin position="1"/>
        <end position="22"/>
    </location>
</feature>